<reference evidence="2" key="1">
    <citation type="submission" date="2022-11" db="UniProtKB">
        <authorList>
            <consortium name="WormBaseParasite"/>
        </authorList>
    </citation>
    <scope>IDENTIFICATION</scope>
</reference>
<dbReference type="Proteomes" id="UP000887565">
    <property type="component" value="Unplaced"/>
</dbReference>
<keyword evidence="1" id="KW-1185">Reference proteome</keyword>
<organism evidence="1 2">
    <name type="scientific">Romanomermis culicivorax</name>
    <name type="common">Nematode worm</name>
    <dbReference type="NCBI Taxonomy" id="13658"/>
    <lineage>
        <taxon>Eukaryota</taxon>
        <taxon>Metazoa</taxon>
        <taxon>Ecdysozoa</taxon>
        <taxon>Nematoda</taxon>
        <taxon>Enoplea</taxon>
        <taxon>Dorylaimia</taxon>
        <taxon>Mermithida</taxon>
        <taxon>Mermithoidea</taxon>
        <taxon>Mermithidae</taxon>
        <taxon>Romanomermis</taxon>
    </lineage>
</organism>
<protein>
    <submittedName>
        <fullName evidence="2">Uncharacterized protein</fullName>
    </submittedName>
</protein>
<evidence type="ECO:0000313" key="2">
    <source>
        <dbReference type="WBParaSite" id="nRc.2.0.1.t41016-RA"/>
    </source>
</evidence>
<sequence length="72" mass="8126">MEEVIMNYPKKRLGGDGISTALQNRKDGSSNISPVLFGAKPFGKWRIKSIETKPSFLLERPFHQFEVTTDDA</sequence>
<accession>A0A915KQJ0</accession>
<dbReference type="WBParaSite" id="nRc.2.0.1.t41016-RA">
    <property type="protein sequence ID" value="nRc.2.0.1.t41016-RA"/>
    <property type="gene ID" value="nRc.2.0.1.g41016"/>
</dbReference>
<evidence type="ECO:0000313" key="1">
    <source>
        <dbReference type="Proteomes" id="UP000887565"/>
    </source>
</evidence>
<name>A0A915KQJ0_ROMCU</name>
<dbReference type="AlphaFoldDB" id="A0A915KQJ0"/>
<proteinExistence type="predicted"/>